<protein>
    <recommendedName>
        <fullName evidence="3">DUF4313 domain-containing protein</fullName>
    </recommendedName>
</protein>
<sequence>MTEYNGLELTEFFNITAKKPWIEPRKGAALALPDEYRQTRLKGKLYIEHILIENSDRNHVVFQLPFEDKLQVRLNVDETTQISTARVSMEMSEDNVDDIDKIYLKDMETDRNYYPGMLQVKLLTYDGKSFSAGKFSSFDLDFVTLGDFIDFVTDKDLHKMSFVCYDGICWEGCRDFVCVDLSYTQSHLQPDLIFRFSPSILPCLPCNSLQTFIQMRLANKVAEMDQDGGTLNNTITRVYQRNGTSYPSLISRAVFLSYNPVYPGEDVYEPDV</sequence>
<accession>A0AAV5A8D0</accession>
<proteinExistence type="predicted"/>
<gene>
    <name evidence="1" type="ORF">Clacol_003986</name>
</gene>
<evidence type="ECO:0008006" key="3">
    <source>
        <dbReference type="Google" id="ProtNLM"/>
    </source>
</evidence>
<organism evidence="1 2">
    <name type="scientific">Clathrus columnatus</name>
    <dbReference type="NCBI Taxonomy" id="1419009"/>
    <lineage>
        <taxon>Eukaryota</taxon>
        <taxon>Fungi</taxon>
        <taxon>Dikarya</taxon>
        <taxon>Basidiomycota</taxon>
        <taxon>Agaricomycotina</taxon>
        <taxon>Agaricomycetes</taxon>
        <taxon>Phallomycetidae</taxon>
        <taxon>Phallales</taxon>
        <taxon>Clathraceae</taxon>
        <taxon>Clathrus</taxon>
    </lineage>
</organism>
<evidence type="ECO:0000313" key="1">
    <source>
        <dbReference type="EMBL" id="GJJ09762.1"/>
    </source>
</evidence>
<dbReference type="AlphaFoldDB" id="A0AAV5A8D0"/>
<evidence type="ECO:0000313" key="2">
    <source>
        <dbReference type="Proteomes" id="UP001050691"/>
    </source>
</evidence>
<dbReference type="EMBL" id="BPWL01000004">
    <property type="protein sequence ID" value="GJJ09762.1"/>
    <property type="molecule type" value="Genomic_DNA"/>
</dbReference>
<name>A0AAV5A8D0_9AGAM</name>
<reference evidence="1" key="1">
    <citation type="submission" date="2021-10" db="EMBL/GenBank/DDBJ databases">
        <title>De novo Genome Assembly of Clathrus columnatus (Basidiomycota, Fungi) Using Illumina and Nanopore Sequence Data.</title>
        <authorList>
            <person name="Ogiso-Tanaka E."/>
            <person name="Itagaki H."/>
            <person name="Hosoya T."/>
            <person name="Hosaka K."/>
        </authorList>
    </citation>
    <scope>NUCLEOTIDE SEQUENCE</scope>
    <source>
        <strain evidence="1">MO-923</strain>
    </source>
</reference>
<dbReference type="Proteomes" id="UP001050691">
    <property type="component" value="Unassembled WGS sequence"/>
</dbReference>
<keyword evidence="2" id="KW-1185">Reference proteome</keyword>
<comment type="caution">
    <text evidence="1">The sequence shown here is derived from an EMBL/GenBank/DDBJ whole genome shotgun (WGS) entry which is preliminary data.</text>
</comment>